<reference evidence="2 3" key="1">
    <citation type="journal article" date="2015" name="Stand. Genomic Sci.">
        <title>Genomic Encyclopedia of Bacterial and Archaeal Type Strains, Phase III: the genomes of soil and plant-associated and newly described type strains.</title>
        <authorList>
            <person name="Whitman W.B."/>
            <person name="Woyke T."/>
            <person name="Klenk H.P."/>
            <person name="Zhou Y."/>
            <person name="Lilburn T.G."/>
            <person name="Beck B.J."/>
            <person name="De Vos P."/>
            <person name="Vandamme P."/>
            <person name="Eisen J.A."/>
            <person name="Garrity G."/>
            <person name="Hugenholtz P."/>
            <person name="Kyrpides N.C."/>
        </authorList>
    </citation>
    <scope>NUCLEOTIDE SEQUENCE [LARGE SCALE GENOMIC DNA]</scope>
    <source>
        <strain evidence="2 3">CGMCC 1.10124</strain>
    </source>
</reference>
<reference evidence="2" key="3">
    <citation type="submission" date="2018-10" db="EMBL/GenBank/DDBJ databases">
        <authorList>
            <person name="Whitman W."/>
            <person name="Huntemann M."/>
            <person name="Clum A."/>
            <person name="Pillay M."/>
            <person name="Palaniappan K."/>
            <person name="Varghese N."/>
            <person name="Mikhailova N."/>
            <person name="Stamatis D."/>
            <person name="Reddy T."/>
            <person name="Daum C."/>
            <person name="Shapiro N."/>
            <person name="Ivanova N."/>
            <person name="Kyrpides N."/>
            <person name="Woyke T."/>
        </authorList>
    </citation>
    <scope>NUCLEOTIDE SEQUENCE</scope>
    <source>
        <strain evidence="2">CGMCC 1.10124</strain>
    </source>
</reference>
<sequence length="87" mass="9098">MRLDPMPTSLTCSVCGASVDDAGYLPATERDAGYRPSLDDAVCGTCGFNEVGMMGCAPELADVGTDDDVLLYVERTGAGFDVVSVKR</sequence>
<protein>
    <submittedName>
        <fullName evidence="2">Uncharacterized protein</fullName>
    </submittedName>
</protein>
<dbReference type="KEGG" id="haer:DU502_10515"/>
<organism evidence="2 3">
    <name type="scientific">Haloplanus aerogenes</name>
    <dbReference type="NCBI Taxonomy" id="660522"/>
    <lineage>
        <taxon>Archaea</taxon>
        <taxon>Methanobacteriati</taxon>
        <taxon>Methanobacteriota</taxon>
        <taxon>Stenosarchaea group</taxon>
        <taxon>Halobacteria</taxon>
        <taxon>Halobacteriales</taxon>
        <taxon>Haloferacaceae</taxon>
        <taxon>Haloplanus</taxon>
    </lineage>
</organism>
<gene>
    <name evidence="2" type="ORF">ATH50_0618</name>
    <name evidence="1" type="ORF">DU502_10515</name>
</gene>
<accession>A0A3M0DU81</accession>
<dbReference type="EMBL" id="REFS01000001">
    <property type="protein sequence ID" value="RMB25521.1"/>
    <property type="molecule type" value="Genomic_DNA"/>
</dbReference>
<dbReference type="RefSeq" id="WP_121919318.1">
    <property type="nucleotide sequence ID" value="NZ_CP034145.1"/>
</dbReference>
<evidence type="ECO:0000313" key="4">
    <source>
        <dbReference type="Proteomes" id="UP000282007"/>
    </source>
</evidence>
<dbReference type="Proteomes" id="UP000282007">
    <property type="component" value="Chromosome"/>
</dbReference>
<keyword evidence="4" id="KW-1185">Reference proteome</keyword>
<dbReference type="AlphaFoldDB" id="A0A3M0DU81"/>
<proteinExistence type="predicted"/>
<evidence type="ECO:0000313" key="2">
    <source>
        <dbReference type="EMBL" id="RMB25521.1"/>
    </source>
</evidence>
<reference evidence="1 4" key="2">
    <citation type="submission" date="2018-07" db="EMBL/GenBank/DDBJ databases">
        <title>Genome sequences of Haloplanus aerogenes JCM 16430T.</title>
        <authorList>
            <person name="Kim Y.B."/>
            <person name="Roh S.W."/>
        </authorList>
    </citation>
    <scope>NUCLEOTIDE SEQUENCE [LARGE SCALE GENOMIC DNA]</scope>
    <source>
        <strain evidence="1 4">JCM 16430</strain>
    </source>
</reference>
<dbReference type="OrthoDB" id="205283at2157"/>
<dbReference type="EMBL" id="CP034145">
    <property type="protein sequence ID" value="AZH25784.1"/>
    <property type="molecule type" value="Genomic_DNA"/>
</dbReference>
<evidence type="ECO:0000313" key="1">
    <source>
        <dbReference type="EMBL" id="AZH25784.1"/>
    </source>
</evidence>
<dbReference type="GeneID" id="38471723"/>
<name>A0A3M0DU81_9EURY</name>
<evidence type="ECO:0000313" key="3">
    <source>
        <dbReference type="Proteomes" id="UP000277326"/>
    </source>
</evidence>
<dbReference type="Proteomes" id="UP000277326">
    <property type="component" value="Unassembled WGS sequence"/>
</dbReference>